<feature type="transmembrane region" description="Helical" evidence="12">
    <location>
        <begin position="71"/>
        <end position="91"/>
    </location>
</feature>
<feature type="transmembrane region" description="Helical" evidence="12">
    <location>
        <begin position="43"/>
        <end position="64"/>
    </location>
</feature>
<keyword evidence="8" id="KW-0448">Lipopolysaccharide biosynthesis</keyword>
<feature type="transmembrane region" description="Helical" evidence="12">
    <location>
        <begin position="12"/>
        <end position="31"/>
    </location>
</feature>
<dbReference type="Gene3D" id="1.10.3730.20">
    <property type="match status" value="1"/>
</dbReference>
<evidence type="ECO:0000256" key="12">
    <source>
        <dbReference type="SAM" id="Phobius"/>
    </source>
</evidence>
<dbReference type="InterPro" id="IPR000390">
    <property type="entry name" value="Small_drug/metabolite_transptr"/>
</dbReference>
<accession>A0A1L8RBQ0</accession>
<dbReference type="RefSeq" id="WP_010746323.1">
    <property type="nucleotide sequence ID" value="NZ_JXKH01000014.1"/>
</dbReference>
<protein>
    <recommendedName>
        <fullName evidence="13">EamA domain-containing protein</fullName>
    </recommendedName>
</protein>
<proteinExistence type="inferred from homology"/>
<dbReference type="GO" id="GO:0005886">
    <property type="term" value="C:plasma membrane"/>
    <property type="evidence" value="ECO:0007669"/>
    <property type="project" value="UniProtKB-SubCell"/>
</dbReference>
<evidence type="ECO:0000256" key="6">
    <source>
        <dbReference type="ARBA" id="ARBA00022556"/>
    </source>
</evidence>
<evidence type="ECO:0000256" key="9">
    <source>
        <dbReference type="ARBA" id="ARBA00022989"/>
    </source>
</evidence>
<evidence type="ECO:0000256" key="5">
    <source>
        <dbReference type="ARBA" id="ARBA00022519"/>
    </source>
</evidence>
<feature type="domain" description="EamA" evidence="13">
    <location>
        <begin position="19"/>
        <end position="113"/>
    </location>
</feature>
<keyword evidence="15" id="KW-1185">Reference proteome</keyword>
<evidence type="ECO:0000256" key="1">
    <source>
        <dbReference type="ARBA" id="ARBA00004651"/>
    </source>
</evidence>
<evidence type="ECO:0000256" key="3">
    <source>
        <dbReference type="ARBA" id="ARBA00022475"/>
    </source>
</evidence>
<evidence type="ECO:0000256" key="7">
    <source>
        <dbReference type="ARBA" id="ARBA00022692"/>
    </source>
</evidence>
<keyword evidence="11 12" id="KW-0472">Membrane</keyword>
<keyword evidence="6" id="KW-0441">Lipid A biosynthesis</keyword>
<dbReference type="EMBL" id="JXKH01000014">
    <property type="protein sequence ID" value="OJG17201.1"/>
    <property type="molecule type" value="Genomic_DNA"/>
</dbReference>
<keyword evidence="5" id="KW-0997">Cell inner membrane</keyword>
<evidence type="ECO:0000256" key="2">
    <source>
        <dbReference type="ARBA" id="ARBA00007362"/>
    </source>
</evidence>
<dbReference type="SUPFAM" id="SSF103481">
    <property type="entry name" value="Multidrug resistance efflux transporter EmrE"/>
    <property type="match status" value="1"/>
</dbReference>
<organism evidence="14 15">
    <name type="scientific">Enterococcus canis</name>
    <dbReference type="NCBI Taxonomy" id="214095"/>
    <lineage>
        <taxon>Bacteria</taxon>
        <taxon>Bacillati</taxon>
        <taxon>Bacillota</taxon>
        <taxon>Bacilli</taxon>
        <taxon>Lactobacillales</taxon>
        <taxon>Enterococcaceae</taxon>
        <taxon>Enterococcus</taxon>
    </lineage>
</organism>
<dbReference type="PANTHER" id="PTHR30561:SF9">
    <property type="entry name" value="4-AMINO-4-DEOXY-L-ARABINOSE-PHOSPHOUNDECAPRENOL FLIPPASE SUBUNIT ARNF-RELATED"/>
    <property type="match status" value="1"/>
</dbReference>
<evidence type="ECO:0000256" key="8">
    <source>
        <dbReference type="ARBA" id="ARBA00022985"/>
    </source>
</evidence>
<evidence type="ECO:0000313" key="15">
    <source>
        <dbReference type="Proteomes" id="UP000181884"/>
    </source>
</evidence>
<evidence type="ECO:0000256" key="10">
    <source>
        <dbReference type="ARBA" id="ARBA00023098"/>
    </source>
</evidence>
<dbReference type="Proteomes" id="UP000181884">
    <property type="component" value="Unassembled WGS sequence"/>
</dbReference>
<gene>
    <name evidence="14" type="ORF">RU97_GL000659</name>
</gene>
<feature type="transmembrane region" description="Helical" evidence="12">
    <location>
        <begin position="97"/>
        <end position="115"/>
    </location>
</feature>
<dbReference type="AlphaFoldDB" id="A0A1L8RBQ0"/>
<comment type="caution">
    <text evidence="14">The sequence shown here is derived from an EMBL/GenBank/DDBJ whole genome shotgun (WGS) entry which is preliminary data.</text>
</comment>
<reference evidence="14 15" key="1">
    <citation type="submission" date="2014-12" db="EMBL/GenBank/DDBJ databases">
        <title>Draft genome sequences of 29 type strains of Enterococci.</title>
        <authorList>
            <person name="Zhong Z."/>
            <person name="Sun Z."/>
            <person name="Liu W."/>
            <person name="Zhang W."/>
            <person name="Zhang H."/>
        </authorList>
    </citation>
    <scope>NUCLEOTIDE SEQUENCE [LARGE SCALE GENOMIC DNA]</scope>
    <source>
        <strain evidence="14 15">DSM 17029</strain>
    </source>
</reference>
<evidence type="ECO:0000259" key="13">
    <source>
        <dbReference type="Pfam" id="PF00892"/>
    </source>
</evidence>
<evidence type="ECO:0000256" key="11">
    <source>
        <dbReference type="ARBA" id="ARBA00023136"/>
    </source>
</evidence>
<keyword evidence="7 12" id="KW-0812">Transmembrane</keyword>
<dbReference type="STRING" id="214095.RU97_GL000659"/>
<name>A0A1L8RBQ0_9ENTE</name>
<dbReference type="InterPro" id="IPR037185">
    <property type="entry name" value="EmrE-like"/>
</dbReference>
<dbReference type="GO" id="GO:0009103">
    <property type="term" value="P:lipopolysaccharide biosynthetic process"/>
    <property type="evidence" value="ECO:0007669"/>
    <property type="project" value="UniProtKB-KW"/>
</dbReference>
<dbReference type="InterPro" id="IPR000620">
    <property type="entry name" value="EamA_dom"/>
</dbReference>
<keyword evidence="10" id="KW-0443">Lipid metabolism</keyword>
<dbReference type="GO" id="GO:0022857">
    <property type="term" value="F:transmembrane transporter activity"/>
    <property type="evidence" value="ECO:0007669"/>
    <property type="project" value="InterPro"/>
</dbReference>
<comment type="subcellular location">
    <subcellularLocation>
        <location evidence="1">Cell membrane</location>
        <topology evidence="1">Multi-pass membrane protein</topology>
    </subcellularLocation>
</comment>
<evidence type="ECO:0000256" key="4">
    <source>
        <dbReference type="ARBA" id="ARBA00022516"/>
    </source>
</evidence>
<dbReference type="PANTHER" id="PTHR30561">
    <property type="entry name" value="SMR FAMILY PROTON-DEPENDENT DRUG EFFLUX TRANSPORTER SUGE"/>
    <property type="match status" value="1"/>
</dbReference>
<keyword evidence="3" id="KW-1003">Cell membrane</keyword>
<keyword evidence="9 12" id="KW-1133">Transmembrane helix</keyword>
<sequence>MDEKEKQQKTSLSIVLIVIAATLSSFGQLAWKFGAEGTDTRSIILYIVGFLAAGVGMFFMMAAFRYGEVSILQPMMSLSFALSILLGVLFLNEMITWYKLIGTGLIIVGAIILGIEGNGGRYD</sequence>
<keyword evidence="4" id="KW-0444">Lipid biosynthesis</keyword>
<dbReference type="Pfam" id="PF00892">
    <property type="entry name" value="EamA"/>
    <property type="match status" value="1"/>
</dbReference>
<comment type="similarity">
    <text evidence="2">Belongs to the EamA transporter family.</text>
</comment>
<evidence type="ECO:0000313" key="14">
    <source>
        <dbReference type="EMBL" id="OJG17201.1"/>
    </source>
</evidence>